<dbReference type="AlphaFoldDB" id="A0A1V4A9F8"/>
<feature type="domain" description="STAS" evidence="1">
    <location>
        <begin position="1"/>
        <end position="103"/>
    </location>
</feature>
<sequence length="110" mass="11902">MCQVVRARGELDVTSVPAFSRALRGAIREGEGRLHIVLDLREVSFADGSILRPLEEARAECQGSGGWLRVVYAGYALALLFAAGGLSDRYPRYATVRDAARQNAPAVVAR</sequence>
<dbReference type="SUPFAM" id="SSF52091">
    <property type="entry name" value="SpoIIaa-like"/>
    <property type="match status" value="1"/>
</dbReference>
<dbReference type="Proteomes" id="UP000190539">
    <property type="component" value="Unassembled WGS sequence"/>
</dbReference>
<evidence type="ECO:0000313" key="2">
    <source>
        <dbReference type="EMBL" id="OON79295.1"/>
    </source>
</evidence>
<dbReference type="InterPro" id="IPR002645">
    <property type="entry name" value="STAS_dom"/>
</dbReference>
<reference evidence="2 3" key="1">
    <citation type="submission" date="2017-02" db="EMBL/GenBank/DDBJ databases">
        <title>Draft Genome Sequence of Streptomyces tsukubaensis F601, a Producer of the immunosuppressant tacrolimus FK506.</title>
        <authorList>
            <person name="Zong G."/>
            <person name="Zhong C."/>
            <person name="Fu J."/>
            <person name="Qin R."/>
            <person name="Cao G."/>
        </authorList>
    </citation>
    <scope>NUCLEOTIDE SEQUENCE [LARGE SCALE GENOMIC DNA]</scope>
    <source>
        <strain evidence="2 3">F601</strain>
    </source>
</reference>
<dbReference type="Pfam" id="PF01740">
    <property type="entry name" value="STAS"/>
    <property type="match status" value="1"/>
</dbReference>
<dbReference type="STRING" id="83656.B1H18_14385"/>
<evidence type="ECO:0000313" key="3">
    <source>
        <dbReference type="Proteomes" id="UP000190539"/>
    </source>
</evidence>
<organism evidence="2 3">
    <name type="scientific">Streptomyces tsukubensis</name>
    <dbReference type="NCBI Taxonomy" id="83656"/>
    <lineage>
        <taxon>Bacteria</taxon>
        <taxon>Bacillati</taxon>
        <taxon>Actinomycetota</taxon>
        <taxon>Actinomycetes</taxon>
        <taxon>Kitasatosporales</taxon>
        <taxon>Streptomycetaceae</taxon>
        <taxon>Streptomyces</taxon>
    </lineage>
</organism>
<dbReference type="InterPro" id="IPR036513">
    <property type="entry name" value="STAS_dom_sf"/>
</dbReference>
<dbReference type="Gene3D" id="3.30.750.24">
    <property type="entry name" value="STAS domain"/>
    <property type="match status" value="1"/>
</dbReference>
<dbReference type="CDD" id="cd07043">
    <property type="entry name" value="STAS_anti-anti-sigma_factors"/>
    <property type="match status" value="1"/>
</dbReference>
<dbReference type="EMBL" id="MVFC01000010">
    <property type="protein sequence ID" value="OON79295.1"/>
    <property type="molecule type" value="Genomic_DNA"/>
</dbReference>
<protein>
    <recommendedName>
        <fullName evidence="1">STAS domain-containing protein</fullName>
    </recommendedName>
</protein>
<name>A0A1V4A9F8_9ACTN</name>
<keyword evidence="3" id="KW-1185">Reference proteome</keyword>
<evidence type="ECO:0000259" key="1">
    <source>
        <dbReference type="PROSITE" id="PS50801"/>
    </source>
</evidence>
<proteinExistence type="predicted"/>
<accession>A0A1V4A9F8</accession>
<gene>
    <name evidence="2" type="ORF">B1H18_14385</name>
</gene>
<comment type="caution">
    <text evidence="2">The sequence shown here is derived from an EMBL/GenBank/DDBJ whole genome shotgun (WGS) entry which is preliminary data.</text>
</comment>
<dbReference type="PROSITE" id="PS50801">
    <property type="entry name" value="STAS"/>
    <property type="match status" value="1"/>
</dbReference>